<sequence length="413" mass="43716">MSIVETEYYNKQQIDVTNCAGLPGLPDTLFETNRPSHATLINGFNENFWIPRVRRPKTKLFSMRKPDGPTEQLVEGERHHRKNKISGRTGDEFKTTKNVESATYGIPPMSIIETEYYNKQQIDVTNCAGLPGLPDTLFATNRPSHATLINGFNENFWIPRVRRPKTKLFSMRKPDGPTEQLVEGERHHRKNKISGRTGDEFKSTKSVESATYGIPPMSIIETEYYNKQQIDVTNCAGLPGLPGESGLDGVDGEPGKDGLPGQDGDALYPNEEPCYICPQGEPGSPGFPGPSGAPGEKGERGFPGVDGNPGSDSHIRGPPGDIGLPGAKGTKGTRGLSGGTVLSGPCLKGPPGPPGAPGPRGRTGLPGIDGISESGPDGPSGPNGVPGSDGATGPKGPPGEMGFPGDDAGYDDH</sequence>
<feature type="region of interest" description="Disordered" evidence="2">
    <location>
        <begin position="242"/>
        <end position="263"/>
    </location>
</feature>
<feature type="region of interest" description="Disordered" evidence="2">
    <location>
        <begin position="61"/>
        <end position="91"/>
    </location>
</feature>
<keyword evidence="3" id="KW-1185">Reference proteome</keyword>
<dbReference type="WBParaSite" id="ALUE_0001976101-mRNA-1">
    <property type="protein sequence ID" value="ALUE_0001976101-mRNA-1"/>
    <property type="gene ID" value="ALUE_0001976101"/>
</dbReference>
<name>A0A0M3ILY3_ASCLU</name>
<reference evidence="4" key="1">
    <citation type="submission" date="2017-02" db="UniProtKB">
        <authorList>
            <consortium name="WormBaseParasite"/>
        </authorList>
    </citation>
    <scope>IDENTIFICATION</scope>
</reference>
<evidence type="ECO:0000256" key="1">
    <source>
        <dbReference type="ARBA" id="ARBA00022737"/>
    </source>
</evidence>
<dbReference type="InterPro" id="IPR008160">
    <property type="entry name" value="Collagen"/>
</dbReference>
<dbReference type="PANTHER" id="PTHR24023">
    <property type="entry name" value="COLLAGEN ALPHA"/>
    <property type="match status" value="1"/>
</dbReference>
<feature type="region of interest" description="Disordered" evidence="2">
    <location>
        <begin position="277"/>
        <end position="413"/>
    </location>
</feature>
<dbReference type="GO" id="GO:0031012">
    <property type="term" value="C:extracellular matrix"/>
    <property type="evidence" value="ECO:0007669"/>
    <property type="project" value="TreeGrafter"/>
</dbReference>
<proteinExistence type="predicted"/>
<dbReference type="AlphaFoldDB" id="A0A0M3ILY3"/>
<dbReference type="PANTHER" id="PTHR24023:SF1082">
    <property type="entry name" value="COLLAGEN TRIPLE HELIX REPEAT"/>
    <property type="match status" value="1"/>
</dbReference>
<organism evidence="3 4">
    <name type="scientific">Ascaris lumbricoides</name>
    <name type="common">Giant roundworm</name>
    <dbReference type="NCBI Taxonomy" id="6252"/>
    <lineage>
        <taxon>Eukaryota</taxon>
        <taxon>Metazoa</taxon>
        <taxon>Ecdysozoa</taxon>
        <taxon>Nematoda</taxon>
        <taxon>Chromadorea</taxon>
        <taxon>Rhabditida</taxon>
        <taxon>Spirurina</taxon>
        <taxon>Ascaridomorpha</taxon>
        <taxon>Ascaridoidea</taxon>
        <taxon>Ascarididae</taxon>
        <taxon>Ascaris</taxon>
    </lineage>
</organism>
<feature type="compositionally biased region" description="Pro residues" evidence="2">
    <location>
        <begin position="348"/>
        <end position="357"/>
    </location>
</feature>
<evidence type="ECO:0000256" key="2">
    <source>
        <dbReference type="SAM" id="MobiDB-lite"/>
    </source>
</evidence>
<protein>
    <submittedName>
        <fullName evidence="4">Collagen triple helix repeat protein</fullName>
    </submittedName>
</protein>
<dbReference type="InterPro" id="IPR050149">
    <property type="entry name" value="Collagen_superfamily"/>
</dbReference>
<evidence type="ECO:0000313" key="4">
    <source>
        <dbReference type="WBParaSite" id="ALUE_0001976101-mRNA-1"/>
    </source>
</evidence>
<feature type="region of interest" description="Disordered" evidence="2">
    <location>
        <begin position="169"/>
        <end position="204"/>
    </location>
</feature>
<accession>A0A0M3ILY3</accession>
<dbReference type="Pfam" id="PF01391">
    <property type="entry name" value="Collagen"/>
    <property type="match status" value="2"/>
</dbReference>
<dbReference type="Gene3D" id="1.20.5.320">
    <property type="entry name" value="6-Phosphogluconate Dehydrogenase, domain 3"/>
    <property type="match status" value="1"/>
</dbReference>
<evidence type="ECO:0000313" key="3">
    <source>
        <dbReference type="Proteomes" id="UP000036681"/>
    </source>
</evidence>
<keyword evidence="1" id="KW-0677">Repeat</keyword>
<dbReference type="Proteomes" id="UP000036681">
    <property type="component" value="Unplaced"/>
</dbReference>
<dbReference type="GO" id="GO:0005615">
    <property type="term" value="C:extracellular space"/>
    <property type="evidence" value="ECO:0007669"/>
    <property type="project" value="TreeGrafter"/>
</dbReference>